<proteinExistence type="predicted"/>
<dbReference type="SUPFAM" id="SSF53062">
    <property type="entry name" value="PTS system fructose IIA component-like"/>
    <property type="match status" value="1"/>
</dbReference>
<keyword evidence="1" id="KW-0808">Transferase</keyword>
<dbReference type="GO" id="GO:0009401">
    <property type="term" value="P:phosphoenolpyruvate-dependent sugar phosphotransferase system"/>
    <property type="evidence" value="ECO:0007669"/>
    <property type="project" value="InterPro"/>
</dbReference>
<dbReference type="Proteomes" id="UP000199820">
    <property type="component" value="Unassembled WGS sequence"/>
</dbReference>
<name>A0A1I0HI90_9FIRM</name>
<dbReference type="Gene3D" id="3.40.50.510">
    <property type="entry name" value="Phosphotransferase system, mannose-type IIA component"/>
    <property type="match status" value="1"/>
</dbReference>
<dbReference type="Pfam" id="PF03610">
    <property type="entry name" value="EIIA-man"/>
    <property type="match status" value="1"/>
</dbReference>
<dbReference type="AlphaFoldDB" id="A0A1I0HI90"/>
<dbReference type="EMBL" id="FOIL01000050">
    <property type="protein sequence ID" value="SET82765.1"/>
    <property type="molecule type" value="Genomic_DNA"/>
</dbReference>
<dbReference type="PROSITE" id="PS51096">
    <property type="entry name" value="PTS_EIIA_TYPE_4"/>
    <property type="match status" value="1"/>
</dbReference>
<evidence type="ECO:0000313" key="3">
    <source>
        <dbReference type="EMBL" id="SET82765.1"/>
    </source>
</evidence>
<dbReference type="InterPro" id="IPR004701">
    <property type="entry name" value="PTS_EIIA_man-typ"/>
</dbReference>
<evidence type="ECO:0000256" key="1">
    <source>
        <dbReference type="ARBA" id="ARBA00022679"/>
    </source>
</evidence>
<feature type="domain" description="PTS EIIA type-4" evidence="2">
    <location>
        <begin position="1"/>
        <end position="138"/>
    </location>
</feature>
<gene>
    <name evidence="3" type="ORF">SAMN04487771_10504</name>
</gene>
<accession>A0A1I0HI90</accession>
<evidence type="ECO:0000313" key="4">
    <source>
        <dbReference type="Proteomes" id="UP000199820"/>
    </source>
</evidence>
<organism evidence="3 4">
    <name type="scientific">[Clostridium] aminophilum</name>
    <dbReference type="NCBI Taxonomy" id="1526"/>
    <lineage>
        <taxon>Bacteria</taxon>
        <taxon>Bacillati</taxon>
        <taxon>Bacillota</taxon>
        <taxon>Clostridia</taxon>
        <taxon>Lachnospirales</taxon>
        <taxon>Lachnospiraceae</taxon>
    </lineage>
</organism>
<keyword evidence="4" id="KW-1185">Reference proteome</keyword>
<dbReference type="PANTHER" id="PTHR33799">
    <property type="entry name" value="PTS PERMEASE-RELATED-RELATED"/>
    <property type="match status" value="1"/>
</dbReference>
<sequence length="155" mass="16335">MKNIIILTHGEFSRGITQSCRMILGDVAAPLALSIRPDSSTDMVNSMLENAICAYPKNETVVLLTDIPGGSTTRSALSMLNTHSNLIIVSGLNLGLLLEIAVLETAGNLPEDRAQIEEILAEARTSLQIVGDSAGASSDFCEFAESPDSADSGEL</sequence>
<dbReference type="InterPro" id="IPR036662">
    <property type="entry name" value="PTS_EIIA_man-typ_sf"/>
</dbReference>
<protein>
    <submittedName>
        <fullName evidence="3">PTS system, mannose-specific IIA component</fullName>
    </submittedName>
</protein>
<dbReference type="GO" id="GO:0016020">
    <property type="term" value="C:membrane"/>
    <property type="evidence" value="ECO:0007669"/>
    <property type="project" value="InterPro"/>
</dbReference>
<dbReference type="InterPro" id="IPR051471">
    <property type="entry name" value="Bacterial_PTS_sugar_comp"/>
</dbReference>
<evidence type="ECO:0000259" key="2">
    <source>
        <dbReference type="PROSITE" id="PS51096"/>
    </source>
</evidence>
<reference evidence="3 4" key="1">
    <citation type="submission" date="2016-10" db="EMBL/GenBank/DDBJ databases">
        <authorList>
            <person name="de Groot N.N."/>
        </authorList>
    </citation>
    <scope>NUCLEOTIDE SEQUENCE [LARGE SCALE GENOMIC DNA]</scope>
    <source>
        <strain evidence="3 4">KH1P1</strain>
    </source>
</reference>
<dbReference type="RefSeq" id="WP_074650193.1">
    <property type="nucleotide sequence ID" value="NZ_FOIL01000050.1"/>
</dbReference>
<dbReference type="PANTHER" id="PTHR33799:SF1">
    <property type="entry name" value="PTS SYSTEM MANNOSE-SPECIFIC EIIAB COMPONENT-RELATED"/>
    <property type="match status" value="1"/>
</dbReference>
<dbReference type="GO" id="GO:0016740">
    <property type="term" value="F:transferase activity"/>
    <property type="evidence" value="ECO:0007669"/>
    <property type="project" value="UniProtKB-KW"/>
</dbReference>